<dbReference type="RefSeq" id="WP_319833285.1">
    <property type="nucleotide sequence ID" value="NZ_CP138858.1"/>
</dbReference>
<protein>
    <submittedName>
        <fullName evidence="4">Gfo/Idh/MocA family oxidoreductase</fullName>
    </submittedName>
</protein>
<dbReference type="Pfam" id="PF19051">
    <property type="entry name" value="GFO_IDH_MocA_C2"/>
    <property type="match status" value="1"/>
</dbReference>
<dbReference type="Gene3D" id="3.40.50.720">
    <property type="entry name" value="NAD(P)-binding Rossmann-like Domain"/>
    <property type="match status" value="1"/>
</dbReference>
<dbReference type="SUPFAM" id="SSF51735">
    <property type="entry name" value="NAD(P)-binding Rossmann-fold domains"/>
    <property type="match status" value="1"/>
</dbReference>
<evidence type="ECO:0000313" key="4">
    <source>
        <dbReference type="EMBL" id="WPJ96426.1"/>
    </source>
</evidence>
<sequence length="430" mass="47790">MTRRNSIPRRSFLKQSATAAGALFGAPLLLKAQTLGNAQKAAANSRMGIGFIGTGLIAKGHLKSFAGMRDLQAVAVCDVRDWKMQEAQDILAAKGATSVTRTPAYEEVLQNPDVDLVCIATPDHWHAAIAIAAMKAGKDVYVEKPMTLTIEEGKAVVAAEQKYGRILQVGSQQRSSAHFRIAANLVRNGFIGEVKEVYCKIGNFPPALENEPVIPVPEGFDYDRWLGPTPFYDYTEHRAKGQYSGGWRCYWDYGNRKFGDWGAHHFDIVQWALGRDDTGPVEFIPKGYEGTESHHYRYADGITVWRDKEAGQEHMIRFIGTEGEVHVSRGKLDTIPVDLKRHRFTGDEIQVYESKNHRQNFIDSIKSREPTICPASVGHRTGTICQLGGIAERLVRPLKWDPAAQQIIGDAEAASMQDRPRRAGYELPTV</sequence>
<evidence type="ECO:0000256" key="1">
    <source>
        <dbReference type="SAM" id="MobiDB-lite"/>
    </source>
</evidence>
<organism evidence="4 5">
    <name type="scientific">Coraliomargarita algicola</name>
    <dbReference type="NCBI Taxonomy" id="3092156"/>
    <lineage>
        <taxon>Bacteria</taxon>
        <taxon>Pseudomonadati</taxon>
        <taxon>Verrucomicrobiota</taxon>
        <taxon>Opitutia</taxon>
        <taxon>Puniceicoccales</taxon>
        <taxon>Coraliomargaritaceae</taxon>
        <taxon>Coraliomargarita</taxon>
    </lineage>
</organism>
<feature type="domain" description="Gfo/Idh/MocA-like oxidoreductase bacterial type C-terminal" evidence="3">
    <location>
        <begin position="212"/>
        <end position="426"/>
    </location>
</feature>
<reference evidence="4 5" key="1">
    <citation type="submission" date="2023-11" db="EMBL/GenBank/DDBJ databases">
        <title>Coraliomargarita sp. nov., isolated from marine algae.</title>
        <authorList>
            <person name="Lee J.K."/>
            <person name="Baek J.H."/>
            <person name="Kim J.M."/>
            <person name="Choi D.G."/>
            <person name="Jeon C.O."/>
        </authorList>
    </citation>
    <scope>NUCLEOTIDE SEQUENCE [LARGE SCALE GENOMIC DNA]</scope>
    <source>
        <strain evidence="4 5">J2-16</strain>
    </source>
</reference>
<feature type="region of interest" description="Disordered" evidence="1">
    <location>
        <begin position="411"/>
        <end position="430"/>
    </location>
</feature>
<dbReference type="InterPro" id="IPR043906">
    <property type="entry name" value="Gfo/Idh/MocA_OxRdtase_bact_C"/>
</dbReference>
<dbReference type="Gene3D" id="3.30.360.10">
    <property type="entry name" value="Dihydrodipicolinate Reductase, domain 2"/>
    <property type="match status" value="1"/>
</dbReference>
<keyword evidence="5" id="KW-1185">Reference proteome</keyword>
<feature type="domain" description="Gfo/Idh/MocA-like oxidoreductase N-terminal" evidence="2">
    <location>
        <begin position="48"/>
        <end position="170"/>
    </location>
</feature>
<evidence type="ECO:0000259" key="2">
    <source>
        <dbReference type="Pfam" id="PF01408"/>
    </source>
</evidence>
<evidence type="ECO:0000259" key="3">
    <source>
        <dbReference type="Pfam" id="PF19051"/>
    </source>
</evidence>
<dbReference type="Proteomes" id="UP001324993">
    <property type="component" value="Chromosome"/>
</dbReference>
<dbReference type="EMBL" id="CP138858">
    <property type="protein sequence ID" value="WPJ96426.1"/>
    <property type="molecule type" value="Genomic_DNA"/>
</dbReference>
<dbReference type="Pfam" id="PF01408">
    <property type="entry name" value="GFO_IDH_MocA"/>
    <property type="match status" value="1"/>
</dbReference>
<dbReference type="PROSITE" id="PS51318">
    <property type="entry name" value="TAT"/>
    <property type="match status" value="1"/>
</dbReference>
<dbReference type="SUPFAM" id="SSF55347">
    <property type="entry name" value="Glyceraldehyde-3-phosphate dehydrogenase-like, C-terminal domain"/>
    <property type="match status" value="1"/>
</dbReference>
<dbReference type="PANTHER" id="PTHR43818">
    <property type="entry name" value="BCDNA.GH03377"/>
    <property type="match status" value="1"/>
</dbReference>
<dbReference type="InterPro" id="IPR036291">
    <property type="entry name" value="NAD(P)-bd_dom_sf"/>
</dbReference>
<gene>
    <name evidence="4" type="ORF">SH580_01755</name>
</gene>
<proteinExistence type="predicted"/>
<dbReference type="InterPro" id="IPR050463">
    <property type="entry name" value="Gfo/Idh/MocA_oxidrdct_glycsds"/>
</dbReference>
<accession>A0ABZ0RMQ0</accession>
<dbReference type="InterPro" id="IPR006311">
    <property type="entry name" value="TAT_signal"/>
</dbReference>
<evidence type="ECO:0000313" key="5">
    <source>
        <dbReference type="Proteomes" id="UP001324993"/>
    </source>
</evidence>
<name>A0ABZ0RMQ0_9BACT</name>
<dbReference type="PANTHER" id="PTHR43818:SF5">
    <property type="entry name" value="OXIDOREDUCTASE FAMILY PROTEIN"/>
    <property type="match status" value="1"/>
</dbReference>
<dbReference type="InterPro" id="IPR000683">
    <property type="entry name" value="Gfo/Idh/MocA-like_OxRdtase_N"/>
</dbReference>